<evidence type="ECO:0000313" key="2">
    <source>
        <dbReference type="EMBL" id="TWT40607.1"/>
    </source>
</evidence>
<proteinExistence type="predicted"/>
<dbReference type="RefSeq" id="WP_146512225.1">
    <property type="nucleotide sequence ID" value="NZ_SIHI01000051.1"/>
</dbReference>
<protein>
    <submittedName>
        <fullName evidence="2">Uncharacterized protein</fullName>
    </submittedName>
</protein>
<dbReference type="EMBL" id="SIHI01000051">
    <property type="protein sequence ID" value="TWT40607.1"/>
    <property type="molecule type" value="Genomic_DNA"/>
</dbReference>
<sequence>MSEIKSPKLYRHFQKLALVVGVALTIAGYVMKEQMPALFVIGATVLLHGLIATVILTVEDRRTSEDSTSEPN</sequence>
<dbReference type="AlphaFoldDB" id="A0A5C5VR41"/>
<keyword evidence="1" id="KW-0472">Membrane</keyword>
<comment type="caution">
    <text evidence="2">The sequence shown here is derived from an EMBL/GenBank/DDBJ whole genome shotgun (WGS) entry which is preliminary data.</text>
</comment>
<gene>
    <name evidence="2" type="ORF">KOR42_49140</name>
</gene>
<accession>A0A5C5VR41</accession>
<feature type="transmembrane region" description="Helical" evidence="1">
    <location>
        <begin position="37"/>
        <end position="58"/>
    </location>
</feature>
<keyword evidence="1" id="KW-1133">Transmembrane helix</keyword>
<dbReference type="OrthoDB" id="9933673at2"/>
<reference evidence="2 3" key="1">
    <citation type="submission" date="2019-02" db="EMBL/GenBank/DDBJ databases">
        <title>Deep-cultivation of Planctomycetes and their phenomic and genomic characterization uncovers novel biology.</title>
        <authorList>
            <person name="Wiegand S."/>
            <person name="Jogler M."/>
            <person name="Boedeker C."/>
            <person name="Pinto D."/>
            <person name="Vollmers J."/>
            <person name="Rivas-Marin E."/>
            <person name="Kohn T."/>
            <person name="Peeters S.H."/>
            <person name="Heuer A."/>
            <person name="Rast P."/>
            <person name="Oberbeckmann S."/>
            <person name="Bunk B."/>
            <person name="Jeske O."/>
            <person name="Meyerdierks A."/>
            <person name="Storesund J.E."/>
            <person name="Kallscheuer N."/>
            <person name="Luecker S."/>
            <person name="Lage O.M."/>
            <person name="Pohl T."/>
            <person name="Merkel B.J."/>
            <person name="Hornburger P."/>
            <person name="Mueller R.-W."/>
            <person name="Bruemmer F."/>
            <person name="Labrenz M."/>
            <person name="Spormann A.M."/>
            <person name="Op Den Camp H."/>
            <person name="Overmann J."/>
            <person name="Amann R."/>
            <person name="Jetten M.S.M."/>
            <person name="Mascher T."/>
            <person name="Medema M.H."/>
            <person name="Devos D.P."/>
            <person name="Kaster A.-K."/>
            <person name="Ovreas L."/>
            <person name="Rohde M."/>
            <person name="Galperin M.Y."/>
            <person name="Jogler C."/>
        </authorList>
    </citation>
    <scope>NUCLEOTIDE SEQUENCE [LARGE SCALE GENOMIC DNA]</scope>
    <source>
        <strain evidence="2 3">KOR42</strain>
    </source>
</reference>
<feature type="transmembrane region" description="Helical" evidence="1">
    <location>
        <begin position="12"/>
        <end position="31"/>
    </location>
</feature>
<keyword evidence="3" id="KW-1185">Reference proteome</keyword>
<keyword evidence="1" id="KW-0812">Transmembrane</keyword>
<organism evidence="2 3">
    <name type="scientific">Thalassoglobus neptunius</name>
    <dbReference type="NCBI Taxonomy" id="1938619"/>
    <lineage>
        <taxon>Bacteria</taxon>
        <taxon>Pseudomonadati</taxon>
        <taxon>Planctomycetota</taxon>
        <taxon>Planctomycetia</taxon>
        <taxon>Planctomycetales</taxon>
        <taxon>Planctomycetaceae</taxon>
        <taxon>Thalassoglobus</taxon>
    </lineage>
</organism>
<evidence type="ECO:0000313" key="3">
    <source>
        <dbReference type="Proteomes" id="UP000317243"/>
    </source>
</evidence>
<name>A0A5C5VR41_9PLAN</name>
<dbReference type="Proteomes" id="UP000317243">
    <property type="component" value="Unassembled WGS sequence"/>
</dbReference>
<evidence type="ECO:0000256" key="1">
    <source>
        <dbReference type="SAM" id="Phobius"/>
    </source>
</evidence>